<dbReference type="InterPro" id="IPR024442">
    <property type="entry name" value="Transposase_Zn_ribbon"/>
</dbReference>
<evidence type="ECO:0000259" key="1">
    <source>
        <dbReference type="Pfam" id="PF12760"/>
    </source>
</evidence>
<evidence type="ECO:0000313" key="3">
    <source>
        <dbReference type="Proteomes" id="UP001596378"/>
    </source>
</evidence>
<name>A0ABW2FD84_9BACL</name>
<dbReference type="RefSeq" id="WP_378052585.1">
    <property type="nucleotide sequence ID" value="NZ_JBHMDN010000055.1"/>
</dbReference>
<evidence type="ECO:0000313" key="2">
    <source>
        <dbReference type="EMBL" id="MFC7148765.1"/>
    </source>
</evidence>
<dbReference type="EMBL" id="JBHTAI010000005">
    <property type="protein sequence ID" value="MFC7148765.1"/>
    <property type="molecule type" value="Genomic_DNA"/>
</dbReference>
<accession>A0ABW2FD84</accession>
<dbReference type="Proteomes" id="UP001596378">
    <property type="component" value="Unassembled WGS sequence"/>
</dbReference>
<proteinExistence type="predicted"/>
<reference evidence="3" key="1">
    <citation type="journal article" date="2019" name="Int. J. Syst. Evol. Microbiol.">
        <title>The Global Catalogue of Microorganisms (GCM) 10K type strain sequencing project: providing services to taxonomists for standard genome sequencing and annotation.</title>
        <authorList>
            <consortium name="The Broad Institute Genomics Platform"/>
            <consortium name="The Broad Institute Genome Sequencing Center for Infectious Disease"/>
            <person name="Wu L."/>
            <person name="Ma J."/>
        </authorList>
    </citation>
    <scope>NUCLEOTIDE SEQUENCE [LARGE SCALE GENOMIC DNA]</scope>
    <source>
        <strain evidence="3">KCTC 12907</strain>
    </source>
</reference>
<sequence length="309" mass="35822">MSLKEAAEKFQKFCSMFKVEADCFPLLFELKWPDGFRCPRCHHPHAYRITTRRIPLYECRSCHTQTSLIAGTVMEGSRTPIHRWFQAIFLHAQPRCVNARQLSEAIHVTYKTAWLICHKLRHAMTSKESNRLLSGVVRVSDTIYCKRLTPSFDWHTQEQPLLVGASEADDGTLGPIIIKLQSKIPLKDKYDCPDTAPFIRNHVNPNDAKNAIITRRYGPTMNKKLAWMGYDVTWWIGRTFLGIGPKHLQAYLDQFCYYYNRNRSSLYIQLLTDCIHSSRITYPELTKSASRLRSTRLIRASRQPSQQLG</sequence>
<comment type="caution">
    <text evidence="2">The sequence shown here is derived from an EMBL/GenBank/DDBJ whole genome shotgun (WGS) entry which is preliminary data.</text>
</comment>
<gene>
    <name evidence="2" type="ORF">ACFQMJ_09530</name>
</gene>
<feature type="domain" description="Transposase zinc-ribbon" evidence="1">
    <location>
        <begin position="20"/>
        <end position="65"/>
    </location>
</feature>
<protein>
    <submittedName>
        <fullName evidence="2">Transposase</fullName>
    </submittedName>
</protein>
<dbReference type="Pfam" id="PF12760">
    <property type="entry name" value="Zn_ribbon_IS1595"/>
    <property type="match status" value="1"/>
</dbReference>
<organism evidence="2 3">
    <name type="scientific">Cohnella cellulosilytica</name>
    <dbReference type="NCBI Taxonomy" id="986710"/>
    <lineage>
        <taxon>Bacteria</taxon>
        <taxon>Bacillati</taxon>
        <taxon>Bacillota</taxon>
        <taxon>Bacilli</taxon>
        <taxon>Bacillales</taxon>
        <taxon>Paenibacillaceae</taxon>
        <taxon>Cohnella</taxon>
    </lineage>
</organism>
<keyword evidence="3" id="KW-1185">Reference proteome</keyword>